<gene>
    <name evidence="1" type="ORF">LIER_13988</name>
</gene>
<evidence type="ECO:0000313" key="1">
    <source>
        <dbReference type="EMBL" id="GAA0156501.1"/>
    </source>
</evidence>
<dbReference type="EMBL" id="BAABME010002877">
    <property type="protein sequence ID" value="GAA0156501.1"/>
    <property type="molecule type" value="Genomic_DNA"/>
</dbReference>
<dbReference type="PANTHER" id="PTHR33437:SF2">
    <property type="entry name" value="OS06G0361200 PROTEIN"/>
    <property type="match status" value="1"/>
</dbReference>
<sequence length="150" mass="17710">MVELTNAKKHKKEPVTDFINIWTSLSIKCKYRQSVTSTIIMCIQGIYWNFKYILQANQVSIKPKKTIGGFNLGDKRRLTLKEIQTKEYPFLDSEVPIIFDGLLKEKQIELPEYKRPEEAKRSTKPNYYKYHCLLGHPTENCFTFTEKLLR</sequence>
<keyword evidence="2" id="KW-1185">Reference proteome</keyword>
<name>A0AAV3Q0L9_LITER</name>
<comment type="caution">
    <text evidence="1">The sequence shown here is derived from an EMBL/GenBank/DDBJ whole genome shotgun (WGS) entry which is preliminary data.</text>
</comment>
<reference evidence="1 2" key="1">
    <citation type="submission" date="2024-01" db="EMBL/GenBank/DDBJ databases">
        <title>The complete chloroplast genome sequence of Lithospermum erythrorhizon: insights into the phylogenetic relationship among Boraginaceae species and the maternal lineages of purple gromwells.</title>
        <authorList>
            <person name="Okada T."/>
            <person name="Watanabe K."/>
        </authorList>
    </citation>
    <scope>NUCLEOTIDE SEQUENCE [LARGE SCALE GENOMIC DNA]</scope>
</reference>
<accession>A0AAV3Q0L9</accession>
<dbReference type="PANTHER" id="PTHR33437">
    <property type="entry name" value="OS06G0361200 PROTEIN"/>
    <property type="match status" value="1"/>
</dbReference>
<organism evidence="1 2">
    <name type="scientific">Lithospermum erythrorhizon</name>
    <name type="common">Purple gromwell</name>
    <name type="synonym">Lithospermum officinale var. erythrorhizon</name>
    <dbReference type="NCBI Taxonomy" id="34254"/>
    <lineage>
        <taxon>Eukaryota</taxon>
        <taxon>Viridiplantae</taxon>
        <taxon>Streptophyta</taxon>
        <taxon>Embryophyta</taxon>
        <taxon>Tracheophyta</taxon>
        <taxon>Spermatophyta</taxon>
        <taxon>Magnoliopsida</taxon>
        <taxon>eudicotyledons</taxon>
        <taxon>Gunneridae</taxon>
        <taxon>Pentapetalae</taxon>
        <taxon>asterids</taxon>
        <taxon>lamiids</taxon>
        <taxon>Boraginales</taxon>
        <taxon>Boraginaceae</taxon>
        <taxon>Boraginoideae</taxon>
        <taxon>Lithospermeae</taxon>
        <taxon>Lithospermum</taxon>
    </lineage>
</organism>
<dbReference type="AlphaFoldDB" id="A0AAV3Q0L9"/>
<proteinExistence type="predicted"/>
<protein>
    <submittedName>
        <fullName evidence="1">Uncharacterized protein</fullName>
    </submittedName>
</protein>
<dbReference type="Proteomes" id="UP001454036">
    <property type="component" value="Unassembled WGS sequence"/>
</dbReference>
<evidence type="ECO:0000313" key="2">
    <source>
        <dbReference type="Proteomes" id="UP001454036"/>
    </source>
</evidence>